<organism evidence="1 2">
    <name type="scientific">Austropuccinia psidii MF-1</name>
    <dbReference type="NCBI Taxonomy" id="1389203"/>
    <lineage>
        <taxon>Eukaryota</taxon>
        <taxon>Fungi</taxon>
        <taxon>Dikarya</taxon>
        <taxon>Basidiomycota</taxon>
        <taxon>Pucciniomycotina</taxon>
        <taxon>Pucciniomycetes</taxon>
        <taxon>Pucciniales</taxon>
        <taxon>Sphaerophragmiaceae</taxon>
        <taxon>Austropuccinia</taxon>
    </lineage>
</organism>
<protein>
    <submittedName>
        <fullName evidence="1">Uncharacterized protein</fullName>
    </submittedName>
</protein>
<dbReference type="Proteomes" id="UP000765509">
    <property type="component" value="Unassembled WGS sequence"/>
</dbReference>
<keyword evidence="2" id="KW-1185">Reference proteome</keyword>
<evidence type="ECO:0000313" key="1">
    <source>
        <dbReference type="EMBL" id="MBW0544223.1"/>
    </source>
</evidence>
<accession>A0A9Q3IK29</accession>
<proteinExistence type="predicted"/>
<dbReference type="AlphaFoldDB" id="A0A9Q3IK29"/>
<gene>
    <name evidence="1" type="ORF">O181_083938</name>
</gene>
<evidence type="ECO:0000313" key="2">
    <source>
        <dbReference type="Proteomes" id="UP000765509"/>
    </source>
</evidence>
<reference evidence="1" key="1">
    <citation type="submission" date="2021-03" db="EMBL/GenBank/DDBJ databases">
        <title>Draft genome sequence of rust myrtle Austropuccinia psidii MF-1, a brazilian biotype.</title>
        <authorList>
            <person name="Quecine M.C."/>
            <person name="Pachon D.M.R."/>
            <person name="Bonatelli M.L."/>
            <person name="Correr F.H."/>
            <person name="Franceschini L.M."/>
            <person name="Leite T.F."/>
            <person name="Margarido G.R.A."/>
            <person name="Almeida C.A."/>
            <person name="Ferrarezi J.A."/>
            <person name="Labate C.A."/>
        </authorList>
    </citation>
    <scope>NUCLEOTIDE SEQUENCE</scope>
    <source>
        <strain evidence="1">MF-1</strain>
    </source>
</reference>
<name>A0A9Q3IK29_9BASI</name>
<dbReference type="EMBL" id="AVOT02049040">
    <property type="protein sequence ID" value="MBW0544223.1"/>
    <property type="molecule type" value="Genomic_DNA"/>
</dbReference>
<sequence length="205" mass="24424">MSQLAERQEIHVRMEKFTASMEKNFKYFQEGHPQPSKASEETNRRLNQVLEEQHDLKRDRDCLDQDLKTLLNIYPNMKPQPQGHVLDNPYHQEEIKTDALLENEARSPSQYQDGDKMSYSRKEAFMQLPDALSWPKFSGTGEYDHIKIIDYIDGLFRGAPRKPHYWINARLNTEFKGNASIWYTEIKEIHGRRNWPWWKSQTIQK</sequence>
<comment type="caution">
    <text evidence="1">The sequence shown here is derived from an EMBL/GenBank/DDBJ whole genome shotgun (WGS) entry which is preliminary data.</text>
</comment>